<evidence type="ECO:0000313" key="6">
    <source>
        <dbReference type="EMBL" id="TDQ62848.1"/>
    </source>
</evidence>
<dbReference type="PANTHER" id="PTHR43046:SF16">
    <property type="entry name" value="ADP-RIBOSE PYROPHOSPHATASE YJHB-RELATED"/>
    <property type="match status" value="1"/>
</dbReference>
<gene>
    <name evidence="6" type="ORF">EV188_102504</name>
</gene>
<dbReference type="Gene3D" id="3.90.79.10">
    <property type="entry name" value="Nucleoside Triphosphate Pyrophosphohydrolase"/>
    <property type="match status" value="1"/>
</dbReference>
<comment type="similarity">
    <text evidence="2 4">Belongs to the Nudix hydrolase family.</text>
</comment>
<evidence type="ECO:0000256" key="2">
    <source>
        <dbReference type="ARBA" id="ARBA00005582"/>
    </source>
</evidence>
<dbReference type="OrthoDB" id="9814308at2"/>
<dbReference type="PANTHER" id="PTHR43046">
    <property type="entry name" value="GDP-MANNOSE MANNOSYL HYDROLASE"/>
    <property type="match status" value="1"/>
</dbReference>
<keyword evidence="3 4" id="KW-0378">Hydrolase</keyword>
<evidence type="ECO:0000256" key="4">
    <source>
        <dbReference type="RuleBase" id="RU003476"/>
    </source>
</evidence>
<dbReference type="InterPro" id="IPR000086">
    <property type="entry name" value="NUDIX_hydrolase_dom"/>
</dbReference>
<dbReference type="Proteomes" id="UP000295705">
    <property type="component" value="Unassembled WGS sequence"/>
</dbReference>
<feature type="domain" description="Nudix hydrolase" evidence="5">
    <location>
        <begin position="17"/>
        <end position="148"/>
    </location>
</feature>
<evidence type="ECO:0000313" key="7">
    <source>
        <dbReference type="Proteomes" id="UP000295705"/>
    </source>
</evidence>
<dbReference type="AlphaFoldDB" id="A0A4R6VHP1"/>
<dbReference type="PRINTS" id="PR00502">
    <property type="entry name" value="NUDIXFAMILY"/>
</dbReference>
<keyword evidence="7" id="KW-1185">Reference proteome</keyword>
<reference evidence="6 7" key="1">
    <citation type="submission" date="2019-03" db="EMBL/GenBank/DDBJ databases">
        <title>Genomic Encyclopedia of Type Strains, Phase IV (KMG-IV): sequencing the most valuable type-strain genomes for metagenomic binning, comparative biology and taxonomic classification.</title>
        <authorList>
            <person name="Goeker M."/>
        </authorList>
    </citation>
    <scope>NUCLEOTIDE SEQUENCE [LARGE SCALE GENOMIC DNA]</scope>
    <source>
        <strain evidence="6 7">DSM 45775</strain>
    </source>
</reference>
<dbReference type="InterPro" id="IPR020084">
    <property type="entry name" value="NUDIX_hydrolase_CS"/>
</dbReference>
<dbReference type="EMBL" id="SNYO01000002">
    <property type="protein sequence ID" value="TDQ62848.1"/>
    <property type="molecule type" value="Genomic_DNA"/>
</dbReference>
<dbReference type="InterPro" id="IPR015797">
    <property type="entry name" value="NUDIX_hydrolase-like_dom_sf"/>
</dbReference>
<dbReference type="PROSITE" id="PS00893">
    <property type="entry name" value="NUDIX_BOX"/>
    <property type="match status" value="1"/>
</dbReference>
<dbReference type="Pfam" id="PF00293">
    <property type="entry name" value="NUDIX"/>
    <property type="match status" value="1"/>
</dbReference>
<dbReference type="PROSITE" id="PS51462">
    <property type="entry name" value="NUDIX"/>
    <property type="match status" value="1"/>
</dbReference>
<evidence type="ECO:0000259" key="5">
    <source>
        <dbReference type="PROSITE" id="PS51462"/>
    </source>
</evidence>
<evidence type="ECO:0000256" key="1">
    <source>
        <dbReference type="ARBA" id="ARBA00001946"/>
    </source>
</evidence>
<evidence type="ECO:0000256" key="3">
    <source>
        <dbReference type="ARBA" id="ARBA00022801"/>
    </source>
</evidence>
<comment type="caution">
    <text evidence="6">The sequence shown here is derived from an EMBL/GenBank/DDBJ whole genome shotgun (WGS) entry which is preliminary data.</text>
</comment>
<organism evidence="6 7">
    <name type="scientific">Actinomycetospora succinea</name>
    <dbReference type="NCBI Taxonomy" id="663603"/>
    <lineage>
        <taxon>Bacteria</taxon>
        <taxon>Bacillati</taxon>
        <taxon>Actinomycetota</taxon>
        <taxon>Actinomycetes</taxon>
        <taxon>Pseudonocardiales</taxon>
        <taxon>Pseudonocardiaceae</taxon>
        <taxon>Actinomycetospora</taxon>
    </lineage>
</organism>
<dbReference type="RefSeq" id="WP_133825860.1">
    <property type="nucleotide sequence ID" value="NZ_BAABHR010000048.1"/>
</dbReference>
<protein>
    <submittedName>
        <fullName evidence="6">ADP-ribose pyrophosphatase YjhB (NUDIX family)</fullName>
    </submittedName>
</protein>
<name>A0A4R6VHP1_9PSEU</name>
<comment type="cofactor">
    <cofactor evidence="1">
        <name>Mg(2+)</name>
        <dbReference type="ChEBI" id="CHEBI:18420"/>
    </cofactor>
</comment>
<dbReference type="GO" id="GO:0016787">
    <property type="term" value="F:hydrolase activity"/>
    <property type="evidence" value="ECO:0007669"/>
    <property type="project" value="UniProtKB-KW"/>
</dbReference>
<dbReference type="InterPro" id="IPR020476">
    <property type="entry name" value="Nudix_hydrolase"/>
</dbReference>
<sequence>MARIDYYDDPEAPQANSIVPSVTAAVRDSRGRLLLIHKIDNDRWALPGGAMDLGESVVHAAVREVEEETGVRVEVTGLVGIYTDPGHVMAYDDGEVRQEFSVCFHARVISGEPRQDDVETKAAKWVDVADVPELDIHPSMRRRIEAALRAGSEPEIN</sequence>
<dbReference type="SUPFAM" id="SSF55811">
    <property type="entry name" value="Nudix"/>
    <property type="match status" value="1"/>
</dbReference>
<proteinExistence type="inferred from homology"/>
<accession>A0A4R6VHP1</accession>